<proteinExistence type="predicted"/>
<reference evidence="1 2" key="1">
    <citation type="journal article" date="2018" name="Sci. Rep.">
        <title>Genome sequence of the cauliflower mushroom Sparassis crispa (Hanabiratake) and its association with beneficial usage.</title>
        <authorList>
            <person name="Kiyama R."/>
            <person name="Furutani Y."/>
            <person name="Kawaguchi K."/>
            <person name="Nakanishi T."/>
        </authorList>
    </citation>
    <scope>NUCLEOTIDE SEQUENCE [LARGE SCALE GENOMIC DNA]</scope>
</reference>
<comment type="caution">
    <text evidence="1">The sequence shown here is derived from an EMBL/GenBank/DDBJ whole genome shotgun (WGS) entry which is preliminary data.</text>
</comment>
<accession>A0A401H647</accession>
<dbReference type="GeneID" id="38786778"/>
<organism evidence="1 2">
    <name type="scientific">Sparassis crispa</name>
    <dbReference type="NCBI Taxonomy" id="139825"/>
    <lineage>
        <taxon>Eukaryota</taxon>
        <taxon>Fungi</taxon>
        <taxon>Dikarya</taxon>
        <taxon>Basidiomycota</taxon>
        <taxon>Agaricomycotina</taxon>
        <taxon>Agaricomycetes</taxon>
        <taxon>Polyporales</taxon>
        <taxon>Sparassidaceae</taxon>
        <taxon>Sparassis</taxon>
    </lineage>
</organism>
<evidence type="ECO:0000313" key="1">
    <source>
        <dbReference type="EMBL" id="GBE89861.1"/>
    </source>
</evidence>
<dbReference type="RefSeq" id="XP_027620774.1">
    <property type="nucleotide sequence ID" value="XM_027764973.1"/>
</dbReference>
<dbReference type="AlphaFoldDB" id="A0A401H647"/>
<dbReference type="EMBL" id="BFAD01000017">
    <property type="protein sequence ID" value="GBE89861.1"/>
    <property type="molecule type" value="Genomic_DNA"/>
</dbReference>
<evidence type="ECO:0000313" key="2">
    <source>
        <dbReference type="Proteomes" id="UP000287166"/>
    </source>
</evidence>
<gene>
    <name evidence="1" type="ORF">SCP_1701870</name>
</gene>
<protein>
    <submittedName>
        <fullName evidence="1">Uncharacterized protein</fullName>
    </submittedName>
</protein>
<keyword evidence="2" id="KW-1185">Reference proteome</keyword>
<sequence>MTRTKAPKVKMNVEVLGAPTSPKRRHLGKASAVVTPLKALRKAKDAGKKQYKHATSTHISYEQTVAHMRKWAAQYEPSEGQAVDISHGDSTSEGALVVDPEFREAFSTCPWHTDISSMKVKTTD</sequence>
<dbReference type="InParanoid" id="A0A401H647"/>
<name>A0A401H647_9APHY</name>
<dbReference type="Proteomes" id="UP000287166">
    <property type="component" value="Unassembled WGS sequence"/>
</dbReference>